<keyword evidence="2" id="KW-1185">Reference proteome</keyword>
<protein>
    <submittedName>
        <fullName evidence="3">Uncharacterized protein LOC104702033</fullName>
    </submittedName>
</protein>
<evidence type="ECO:0000313" key="2">
    <source>
        <dbReference type="Proteomes" id="UP000694864"/>
    </source>
</evidence>
<reference evidence="2" key="1">
    <citation type="journal article" date="2014" name="Nat. Commun.">
        <title>The emerging biofuel crop Camelina sativa retains a highly undifferentiated hexaploid genome structure.</title>
        <authorList>
            <person name="Kagale S."/>
            <person name="Koh C."/>
            <person name="Nixon J."/>
            <person name="Bollina V."/>
            <person name="Clarke W.E."/>
            <person name="Tuteja R."/>
            <person name="Spillane C."/>
            <person name="Robinson S.J."/>
            <person name="Links M.G."/>
            <person name="Clarke C."/>
            <person name="Higgins E.E."/>
            <person name="Huebert T."/>
            <person name="Sharpe A.G."/>
            <person name="Parkin I.A."/>
        </authorList>
    </citation>
    <scope>NUCLEOTIDE SEQUENCE [LARGE SCALE GENOMIC DNA]</scope>
    <source>
        <strain evidence="2">cv. DH55</strain>
    </source>
</reference>
<organism evidence="2 3">
    <name type="scientific">Camelina sativa</name>
    <name type="common">False flax</name>
    <name type="synonym">Myagrum sativum</name>
    <dbReference type="NCBI Taxonomy" id="90675"/>
    <lineage>
        <taxon>Eukaryota</taxon>
        <taxon>Viridiplantae</taxon>
        <taxon>Streptophyta</taxon>
        <taxon>Embryophyta</taxon>
        <taxon>Tracheophyta</taxon>
        <taxon>Spermatophyta</taxon>
        <taxon>Magnoliopsida</taxon>
        <taxon>eudicotyledons</taxon>
        <taxon>Gunneridae</taxon>
        <taxon>Pentapetalae</taxon>
        <taxon>rosids</taxon>
        <taxon>malvids</taxon>
        <taxon>Brassicales</taxon>
        <taxon>Brassicaceae</taxon>
        <taxon>Camelineae</taxon>
        <taxon>Camelina</taxon>
    </lineage>
</organism>
<reference evidence="3" key="2">
    <citation type="submission" date="2025-08" db="UniProtKB">
        <authorList>
            <consortium name="RefSeq"/>
        </authorList>
    </citation>
    <scope>IDENTIFICATION</scope>
    <source>
        <tissue evidence="3">Leaf</tissue>
    </source>
</reference>
<feature type="region of interest" description="Disordered" evidence="1">
    <location>
        <begin position="28"/>
        <end position="59"/>
    </location>
</feature>
<name>A0ABM0SU18_CAMSA</name>
<dbReference type="Proteomes" id="UP000694864">
    <property type="component" value="Chromosome 7"/>
</dbReference>
<dbReference type="RefSeq" id="XP_010416134.1">
    <property type="nucleotide sequence ID" value="XM_010417832.2"/>
</dbReference>
<gene>
    <name evidence="3" type="primary">LOC104702033</name>
</gene>
<evidence type="ECO:0000256" key="1">
    <source>
        <dbReference type="SAM" id="MobiDB-lite"/>
    </source>
</evidence>
<evidence type="ECO:0000313" key="3">
    <source>
        <dbReference type="RefSeq" id="XP_010416134.1"/>
    </source>
</evidence>
<dbReference type="GeneID" id="104702033"/>
<sequence length="147" mass="14987">MPKKKKKPLRGAVPGSSKFAAVYSRASASNKSKGCPSAPHAVAKPSGEFAWEPPSPDLPSLDVSGVVPQTDLKSISLVETSIVDGSASGVETSVVTDQTSSLPSISYDQSTVTATDLAISTQGKVSSGSATAESPLPATTLPQNQRC</sequence>
<proteinExistence type="predicted"/>
<accession>A0ABM0SU18</accession>
<feature type="compositionally biased region" description="Polar residues" evidence="1">
    <location>
        <begin position="122"/>
        <end position="132"/>
    </location>
</feature>
<feature type="region of interest" description="Disordered" evidence="1">
    <location>
        <begin position="122"/>
        <end position="147"/>
    </location>
</feature>